<evidence type="ECO:0000313" key="3">
    <source>
        <dbReference type="Proteomes" id="UP001066276"/>
    </source>
</evidence>
<keyword evidence="1" id="KW-0175">Coiled coil</keyword>
<protein>
    <submittedName>
        <fullName evidence="2">Uncharacterized protein</fullName>
    </submittedName>
</protein>
<dbReference type="EMBL" id="JANPWB010000013">
    <property type="protein sequence ID" value="KAJ1104765.1"/>
    <property type="molecule type" value="Genomic_DNA"/>
</dbReference>
<dbReference type="Proteomes" id="UP001066276">
    <property type="component" value="Chromosome 9"/>
</dbReference>
<feature type="coiled-coil region" evidence="1">
    <location>
        <begin position="58"/>
        <end position="99"/>
    </location>
</feature>
<evidence type="ECO:0000256" key="1">
    <source>
        <dbReference type="SAM" id="Coils"/>
    </source>
</evidence>
<organism evidence="2 3">
    <name type="scientific">Pleurodeles waltl</name>
    <name type="common">Iberian ribbed newt</name>
    <dbReference type="NCBI Taxonomy" id="8319"/>
    <lineage>
        <taxon>Eukaryota</taxon>
        <taxon>Metazoa</taxon>
        <taxon>Chordata</taxon>
        <taxon>Craniata</taxon>
        <taxon>Vertebrata</taxon>
        <taxon>Euteleostomi</taxon>
        <taxon>Amphibia</taxon>
        <taxon>Batrachia</taxon>
        <taxon>Caudata</taxon>
        <taxon>Salamandroidea</taxon>
        <taxon>Salamandridae</taxon>
        <taxon>Pleurodelinae</taxon>
        <taxon>Pleurodeles</taxon>
    </lineage>
</organism>
<evidence type="ECO:0000313" key="2">
    <source>
        <dbReference type="EMBL" id="KAJ1104765.1"/>
    </source>
</evidence>
<reference evidence="2" key="1">
    <citation type="journal article" date="2022" name="bioRxiv">
        <title>Sequencing and chromosome-scale assembly of the giantPleurodeles waltlgenome.</title>
        <authorList>
            <person name="Brown T."/>
            <person name="Elewa A."/>
            <person name="Iarovenko S."/>
            <person name="Subramanian E."/>
            <person name="Araus A.J."/>
            <person name="Petzold A."/>
            <person name="Susuki M."/>
            <person name="Suzuki K.-i.T."/>
            <person name="Hayashi T."/>
            <person name="Toyoda A."/>
            <person name="Oliveira C."/>
            <person name="Osipova E."/>
            <person name="Leigh N.D."/>
            <person name="Simon A."/>
            <person name="Yun M.H."/>
        </authorList>
    </citation>
    <scope>NUCLEOTIDE SEQUENCE</scope>
    <source>
        <strain evidence="2">20211129_DDA</strain>
        <tissue evidence="2">Liver</tissue>
    </source>
</reference>
<accession>A0AAV7MWM8</accession>
<proteinExistence type="predicted"/>
<dbReference type="AlphaFoldDB" id="A0AAV7MWM8"/>
<comment type="caution">
    <text evidence="2">The sequence shown here is derived from an EMBL/GenBank/DDBJ whole genome shotgun (WGS) entry which is preliminary data.</text>
</comment>
<keyword evidence="3" id="KW-1185">Reference proteome</keyword>
<gene>
    <name evidence="2" type="ORF">NDU88_002174</name>
</gene>
<name>A0AAV7MWM8_PLEWA</name>
<sequence>MAGRSWEVTGDARTGVEQDTPCESLVSEIMAVIHDLKGSLEPRLDAVAVDVGLLWADLQKFSNKVSTAETDIARLQSKSKALEEQVQFLMAEHDSMAARLEDQEGLARRTISG</sequence>